<dbReference type="AlphaFoldDB" id="A0A4S8QR58"/>
<accession>A0A4S8QR58</accession>
<feature type="transmembrane region" description="Helical" evidence="1">
    <location>
        <begin position="178"/>
        <end position="196"/>
    </location>
</feature>
<keyword evidence="3" id="KW-1185">Reference proteome</keyword>
<keyword evidence="1" id="KW-0812">Transmembrane</keyword>
<comment type="caution">
    <text evidence="2">The sequence shown here is derived from an EMBL/GenBank/DDBJ whole genome shotgun (WGS) entry which is preliminary data.</text>
</comment>
<gene>
    <name evidence="2" type="ORF">BGAL_0307g00010</name>
</gene>
<feature type="transmembrane region" description="Helical" evidence="1">
    <location>
        <begin position="107"/>
        <end position="129"/>
    </location>
</feature>
<feature type="transmembrane region" description="Helical" evidence="1">
    <location>
        <begin position="12"/>
        <end position="39"/>
    </location>
</feature>
<keyword evidence="1" id="KW-0472">Membrane</keyword>
<evidence type="ECO:0000313" key="2">
    <source>
        <dbReference type="EMBL" id="THV47478.1"/>
    </source>
</evidence>
<dbReference type="EMBL" id="PQXL01000307">
    <property type="protein sequence ID" value="THV47478.1"/>
    <property type="molecule type" value="Genomic_DNA"/>
</dbReference>
<organism evidence="2 3">
    <name type="scientific">Botrytis galanthina</name>
    <dbReference type="NCBI Taxonomy" id="278940"/>
    <lineage>
        <taxon>Eukaryota</taxon>
        <taxon>Fungi</taxon>
        <taxon>Dikarya</taxon>
        <taxon>Ascomycota</taxon>
        <taxon>Pezizomycotina</taxon>
        <taxon>Leotiomycetes</taxon>
        <taxon>Helotiales</taxon>
        <taxon>Sclerotiniaceae</taxon>
        <taxon>Botrytis</taxon>
    </lineage>
</organism>
<feature type="transmembrane region" description="Helical" evidence="1">
    <location>
        <begin position="71"/>
        <end position="95"/>
    </location>
</feature>
<evidence type="ECO:0000313" key="3">
    <source>
        <dbReference type="Proteomes" id="UP000308671"/>
    </source>
</evidence>
<reference evidence="2 3" key="1">
    <citation type="submission" date="2017-12" db="EMBL/GenBank/DDBJ databases">
        <title>Comparative genomics of Botrytis spp.</title>
        <authorList>
            <person name="Valero-Jimenez C.A."/>
            <person name="Tapia P."/>
            <person name="Veloso J."/>
            <person name="Silva-Moreno E."/>
            <person name="Staats M."/>
            <person name="Valdes J.H."/>
            <person name="Van Kan J.A.L."/>
        </authorList>
    </citation>
    <scope>NUCLEOTIDE SEQUENCE [LARGE SCALE GENOMIC DNA]</scope>
    <source>
        <strain evidence="2 3">MUCL435</strain>
    </source>
</reference>
<proteinExistence type="predicted"/>
<name>A0A4S8QR58_9HELO</name>
<dbReference type="OrthoDB" id="5238025at2759"/>
<protein>
    <submittedName>
        <fullName evidence="2">Uncharacterized protein</fullName>
    </submittedName>
</protein>
<keyword evidence="1" id="KW-1133">Transmembrane helix</keyword>
<evidence type="ECO:0000256" key="1">
    <source>
        <dbReference type="SAM" id="Phobius"/>
    </source>
</evidence>
<dbReference type="Proteomes" id="UP000308671">
    <property type="component" value="Unassembled WGS sequence"/>
</dbReference>
<sequence length="234" mass="26107">MTILNSNSQLAFTASTFILLLLSILAVILHTSVLISIAWDSLAVTETIHFDFKDFGVYVLPEHLDASSSKLALVSSIVSLVTSTDCLAFSTGYWTKNKQTYQFSPVSILRLALLFNTLLSIIVVSYLHISYIRSATYSPERSHRGHYHEGTFDFEAWTCQVVRYSDVYSDGKCRDARAGRVVQILIFVVAVVAMWVGRWELREGGRAGSGVEDWRRERLGLDEGVGEKSDGVVD</sequence>